<evidence type="ECO:0000313" key="3">
    <source>
        <dbReference type="EMBL" id="CUP95348.1"/>
    </source>
</evidence>
<sequence length="369" mass="43390">MFKEILFGISSVKGPEFIKEFTTDNKQLEDLKELSSKVKNNDKKKYIDKDIAILKYGIDGEKNTDYELKNSFIPMLILHDIRLESEDYVAQMDYILITKYFIMILETKKLSGDISINESGEFVRSFKSKYGKVYKREGIYSPVTQNERHIRILKKILKDNNVCKNIPIYSGVVMANSKSIINKNRAPKDIKEQIVKYDQLSKFIKDKIDYEKKKNNGIIIDKKMYSIAEYLKINNKEASFDYFKKYSLTEEDFKEDYNNECLIEKEIEEDIEELKEIDNKITNSIIDEKDSNETFNNEDIDNIRKKLKKFRLDISKINGIPPYYVFNDATLEEILEKMPKCNEDLIKVRGFGKVKVEKYGENIIEIVNN</sequence>
<dbReference type="EC" id="3.6.4.12" evidence="3"/>
<evidence type="ECO:0000259" key="2">
    <source>
        <dbReference type="PROSITE" id="PS50967"/>
    </source>
</evidence>
<dbReference type="GO" id="GO:0000166">
    <property type="term" value="F:nucleotide binding"/>
    <property type="evidence" value="ECO:0007669"/>
    <property type="project" value="InterPro"/>
</dbReference>
<dbReference type="Pfam" id="PF00570">
    <property type="entry name" value="HRDC"/>
    <property type="match status" value="1"/>
</dbReference>
<proteinExistence type="predicted"/>
<dbReference type="GO" id="GO:0003676">
    <property type="term" value="F:nucleic acid binding"/>
    <property type="evidence" value="ECO:0007669"/>
    <property type="project" value="InterPro"/>
</dbReference>
<organism evidence="3 4">
    <name type="scientific">Clostridium baratii</name>
    <dbReference type="NCBI Taxonomy" id="1561"/>
    <lineage>
        <taxon>Bacteria</taxon>
        <taxon>Bacillati</taxon>
        <taxon>Bacillota</taxon>
        <taxon>Clostridia</taxon>
        <taxon>Eubacteriales</taxon>
        <taxon>Clostridiaceae</taxon>
        <taxon>Clostridium</taxon>
    </lineage>
</organism>
<dbReference type="Pfam" id="PF08378">
    <property type="entry name" value="NERD"/>
    <property type="match status" value="1"/>
</dbReference>
<dbReference type="InterPro" id="IPR011528">
    <property type="entry name" value="NERD"/>
</dbReference>
<evidence type="ECO:0000259" key="1">
    <source>
        <dbReference type="PROSITE" id="PS50965"/>
    </source>
</evidence>
<name>A0A174SI20_9CLOT</name>
<dbReference type="PROSITE" id="PS50965">
    <property type="entry name" value="NERD"/>
    <property type="match status" value="1"/>
</dbReference>
<dbReference type="AlphaFoldDB" id="A0A174SI20"/>
<dbReference type="InterPro" id="IPR002121">
    <property type="entry name" value="HRDC_dom"/>
</dbReference>
<evidence type="ECO:0000313" key="4">
    <source>
        <dbReference type="Proteomes" id="UP000095563"/>
    </source>
</evidence>
<reference evidence="3 4" key="1">
    <citation type="submission" date="2015-09" db="EMBL/GenBank/DDBJ databases">
        <authorList>
            <consortium name="Pathogen Informatics"/>
        </authorList>
    </citation>
    <scope>NUCLEOTIDE SEQUENCE [LARGE SCALE GENOMIC DNA]</scope>
    <source>
        <strain evidence="3 4">2789STDY5834956</strain>
    </source>
</reference>
<dbReference type="InterPro" id="IPR044876">
    <property type="entry name" value="HRDC_dom_sf"/>
</dbReference>
<feature type="domain" description="NERD" evidence="1">
    <location>
        <begin position="56"/>
        <end position="176"/>
    </location>
</feature>
<dbReference type="PROSITE" id="PS50967">
    <property type="entry name" value="HRDC"/>
    <property type="match status" value="1"/>
</dbReference>
<dbReference type="Proteomes" id="UP000095563">
    <property type="component" value="Unassembled WGS sequence"/>
</dbReference>
<dbReference type="InterPro" id="IPR010997">
    <property type="entry name" value="HRDC-like_sf"/>
</dbReference>
<accession>A0A174SI20</accession>
<feature type="domain" description="HRDC" evidence="2">
    <location>
        <begin position="297"/>
        <end position="369"/>
    </location>
</feature>
<keyword evidence="3" id="KW-0378">Hydrolase</keyword>
<dbReference type="Gene3D" id="1.10.150.80">
    <property type="entry name" value="HRDC domain"/>
    <property type="match status" value="1"/>
</dbReference>
<dbReference type="RefSeq" id="WP_055207291.1">
    <property type="nucleotide sequence ID" value="NZ_CZBO01000002.1"/>
</dbReference>
<dbReference type="GO" id="GO:0003678">
    <property type="term" value="F:DNA helicase activity"/>
    <property type="evidence" value="ECO:0007669"/>
    <property type="project" value="UniProtKB-EC"/>
</dbReference>
<dbReference type="EMBL" id="CZBO01000002">
    <property type="protein sequence ID" value="CUP95348.1"/>
    <property type="molecule type" value="Genomic_DNA"/>
</dbReference>
<gene>
    <name evidence="3" type="primary">recQ_1</name>
    <name evidence="3" type="ORF">ERS852568_01304</name>
</gene>
<protein>
    <submittedName>
        <fullName evidence="3">HRDC domain-containing protein</fullName>
        <ecNumber evidence="3">3.6.4.12</ecNumber>
    </submittedName>
</protein>
<dbReference type="SUPFAM" id="SSF47819">
    <property type="entry name" value="HRDC-like"/>
    <property type="match status" value="1"/>
</dbReference>
<dbReference type="GO" id="GO:0016787">
    <property type="term" value="F:hydrolase activity"/>
    <property type="evidence" value="ECO:0007669"/>
    <property type="project" value="UniProtKB-KW"/>
</dbReference>
<dbReference type="SMART" id="SM00341">
    <property type="entry name" value="HRDC"/>
    <property type="match status" value="1"/>
</dbReference>